<evidence type="ECO:0000259" key="4">
    <source>
        <dbReference type="Pfam" id="PF06429"/>
    </source>
</evidence>
<evidence type="ECO:0000256" key="2">
    <source>
        <dbReference type="RuleBase" id="RU362116"/>
    </source>
</evidence>
<dbReference type="InterPro" id="IPR037925">
    <property type="entry name" value="FlgE/F/G-like"/>
</dbReference>
<dbReference type="RefSeq" id="WP_307355366.1">
    <property type="nucleotide sequence ID" value="NZ_BAAACJ010000012.1"/>
</dbReference>
<dbReference type="Pfam" id="PF00460">
    <property type="entry name" value="Flg_bb_rod"/>
    <property type="match status" value="1"/>
</dbReference>
<keyword evidence="6" id="KW-0282">Flagellum</keyword>
<dbReference type="Pfam" id="PF06429">
    <property type="entry name" value="Flg_bbr_C"/>
    <property type="match status" value="1"/>
</dbReference>
<name>A0ABU0JTM9_HATLI</name>
<dbReference type="NCBIfam" id="TIGR03506">
    <property type="entry name" value="FlgEFG_subfam"/>
    <property type="match status" value="1"/>
</dbReference>
<keyword evidence="6" id="KW-0966">Cell projection</keyword>
<comment type="similarity">
    <text evidence="1 2">Belongs to the flagella basal body rod proteins family.</text>
</comment>
<gene>
    <name evidence="6" type="ORF">QOZ93_001017</name>
</gene>
<organism evidence="6 7">
    <name type="scientific">Hathewaya limosa</name>
    <name type="common">Clostridium limosum</name>
    <dbReference type="NCBI Taxonomy" id="1536"/>
    <lineage>
        <taxon>Bacteria</taxon>
        <taxon>Bacillati</taxon>
        <taxon>Bacillota</taxon>
        <taxon>Clostridia</taxon>
        <taxon>Eubacteriales</taxon>
        <taxon>Clostridiaceae</taxon>
        <taxon>Hathewaya</taxon>
    </lineage>
</organism>
<dbReference type="InterPro" id="IPR010930">
    <property type="entry name" value="Flg_bb/hook_C_dom"/>
</dbReference>
<comment type="caution">
    <text evidence="6">The sequence shown here is derived from an EMBL/GenBank/DDBJ whole genome shotgun (WGS) entry which is preliminary data.</text>
</comment>
<dbReference type="Pfam" id="PF22692">
    <property type="entry name" value="LlgE_F_G_D1"/>
    <property type="match status" value="1"/>
</dbReference>
<dbReference type="InterPro" id="IPR001444">
    <property type="entry name" value="Flag_bb_rod_N"/>
</dbReference>
<reference evidence="6 7" key="1">
    <citation type="submission" date="2023-07" db="EMBL/GenBank/DDBJ databases">
        <title>Genomic Encyclopedia of Type Strains, Phase IV (KMG-IV): sequencing the most valuable type-strain genomes for metagenomic binning, comparative biology and taxonomic classification.</title>
        <authorList>
            <person name="Goeker M."/>
        </authorList>
    </citation>
    <scope>NUCLEOTIDE SEQUENCE [LARGE SCALE GENOMIC DNA]</scope>
    <source>
        <strain evidence="6 7">DSM 1400</strain>
    </source>
</reference>
<dbReference type="InterPro" id="IPR053967">
    <property type="entry name" value="LlgE_F_G-like_D1"/>
</dbReference>
<proteinExistence type="inferred from homology"/>
<keyword evidence="6" id="KW-0969">Cilium</keyword>
<evidence type="ECO:0000313" key="6">
    <source>
        <dbReference type="EMBL" id="MDQ0479277.1"/>
    </source>
</evidence>
<accession>A0ABU0JTM9</accession>
<evidence type="ECO:0000259" key="5">
    <source>
        <dbReference type="Pfam" id="PF22692"/>
    </source>
</evidence>
<evidence type="ECO:0000256" key="1">
    <source>
        <dbReference type="ARBA" id="ARBA00009677"/>
    </source>
</evidence>
<protein>
    <submittedName>
        <fullName evidence="6">Flagellar basal-body rod protein FlgG</fullName>
    </submittedName>
</protein>
<feature type="domain" description="Flagellar basal body rod protein N-terminal" evidence="3">
    <location>
        <begin position="5"/>
        <end position="35"/>
    </location>
</feature>
<dbReference type="PANTHER" id="PTHR30435:SF19">
    <property type="entry name" value="FLAGELLAR BASAL-BODY ROD PROTEIN FLGG"/>
    <property type="match status" value="1"/>
</dbReference>
<dbReference type="PANTHER" id="PTHR30435">
    <property type="entry name" value="FLAGELLAR PROTEIN"/>
    <property type="match status" value="1"/>
</dbReference>
<keyword evidence="7" id="KW-1185">Reference proteome</keyword>
<dbReference type="InterPro" id="IPR020013">
    <property type="entry name" value="Flagellar_FlgE/F/G"/>
</dbReference>
<dbReference type="PROSITE" id="PS00588">
    <property type="entry name" value="FLAGELLA_BB_ROD"/>
    <property type="match status" value="1"/>
</dbReference>
<dbReference type="InterPro" id="IPR019776">
    <property type="entry name" value="Flagellar_basal_body_rod_CS"/>
</dbReference>
<evidence type="ECO:0000259" key="3">
    <source>
        <dbReference type="Pfam" id="PF00460"/>
    </source>
</evidence>
<feature type="domain" description="Flagellar hook protein FlgE/F/G-like D1" evidence="5">
    <location>
        <begin position="96"/>
        <end position="164"/>
    </location>
</feature>
<keyword evidence="2" id="KW-0975">Bacterial flagellum</keyword>
<sequence>MIRGLYTAISGMITGEAKQGVITNNLANANTNGFKCDNLAVKNFGDVMLYNYDKVVGNKNYKNNIGQISKGSAIDTVDTHFTQGILQQTKRDKDFAIEGRGFFTVNRNGKEYYTRDGHFNVNLDGYLTSDNGDLIQGFDLYTGRRGPIKVDAGDISCTPNGNIRVNGVEKYKLDVKDFQNYNTLKKVGDNLYEGNGAREAVNYNVRNRTIEKSNVNIIKETIDMMNNSKAFESNQKVVQTIDETLGKAVNEIGRC</sequence>
<comment type="subcellular location">
    <subcellularLocation>
        <location evidence="2">Bacterial flagellum basal body</location>
    </subcellularLocation>
</comment>
<evidence type="ECO:0000313" key="7">
    <source>
        <dbReference type="Proteomes" id="UP001224418"/>
    </source>
</evidence>
<dbReference type="Proteomes" id="UP001224418">
    <property type="component" value="Unassembled WGS sequence"/>
</dbReference>
<feature type="domain" description="Flagellar basal-body/hook protein C-terminal" evidence="4">
    <location>
        <begin position="209"/>
        <end position="250"/>
    </location>
</feature>
<dbReference type="SUPFAM" id="SSF117143">
    <property type="entry name" value="Flagellar hook protein flgE"/>
    <property type="match status" value="1"/>
</dbReference>
<dbReference type="EMBL" id="JAUSWN010000006">
    <property type="protein sequence ID" value="MDQ0479277.1"/>
    <property type="molecule type" value="Genomic_DNA"/>
</dbReference>